<sequence length="392" mass="42082">MNSTTSNAGNRPVVIGAGPGGLAVAWALKAAGLDPVVLDRERTACSSWGSYYPSLRMNSWRRLSSLPGRTIPAEYGPWPMRDDFINYLKAYARDLDADIRFGTEVRRVDREDGRWVVRTSAGDLTAHDVVVATGLHRRPFVPDWPGLAEFEGEFTHARDYTVPGPYAGKDVLVVGVGPTGIDIAIELARSGASRVRLSIRHFPVLFKLSPVTSLLSQAIKHGPMPHWFVNRVSLAMHRARWGDLSGYGLPTPTEGTMAGTARSGHSYGSIDRGLIPAIRSGDVEAVGGVVGFDKKEVLLDRGGSIKPDAVIAATGQRPDMEGLLGHLGVLAARGGRPLVHGARTAPHAPGLYFQGYRLPPGQVPDMAVDARAIARAISGASRLRLALALRRS</sequence>
<dbReference type="Proteomes" id="UP000218505">
    <property type="component" value="Chromosome"/>
</dbReference>
<dbReference type="GO" id="GO:0004497">
    <property type="term" value="F:monooxygenase activity"/>
    <property type="evidence" value="ECO:0007669"/>
    <property type="project" value="UniProtKB-KW"/>
</dbReference>
<dbReference type="SUPFAM" id="SSF51905">
    <property type="entry name" value="FAD/NAD(P)-binding domain"/>
    <property type="match status" value="2"/>
</dbReference>
<dbReference type="Gene3D" id="3.50.50.60">
    <property type="entry name" value="FAD/NAD(P)-binding domain"/>
    <property type="match status" value="1"/>
</dbReference>
<reference evidence="2" key="1">
    <citation type="submission" date="2017-09" db="EMBL/GenBank/DDBJ databases">
        <title>Complete Genome Sequence of ansamitocin-producing Bacterium Actinosynnema pretiosum X47.</title>
        <authorList>
            <person name="Cao G."/>
            <person name="Zong G."/>
            <person name="Zhong C."/>
            <person name="Fu J."/>
        </authorList>
    </citation>
    <scope>NUCLEOTIDE SEQUENCE [LARGE SCALE GENOMIC DNA]</scope>
    <source>
        <strain evidence="2">X47</strain>
    </source>
</reference>
<dbReference type="RefSeq" id="WP_096495045.1">
    <property type="nucleotide sequence ID" value="NZ_CP023445.1"/>
</dbReference>
<keyword evidence="1" id="KW-0560">Oxidoreductase</keyword>
<dbReference type="InterPro" id="IPR050982">
    <property type="entry name" value="Auxin_biosynth/cation_transpt"/>
</dbReference>
<dbReference type="GO" id="GO:0005829">
    <property type="term" value="C:cytosol"/>
    <property type="evidence" value="ECO:0007669"/>
    <property type="project" value="TreeGrafter"/>
</dbReference>
<dbReference type="KEGG" id="apre:CNX65_19575"/>
<keyword evidence="2" id="KW-0503">Monooxygenase</keyword>
<evidence type="ECO:0000313" key="2">
    <source>
        <dbReference type="EMBL" id="ATE55210.1"/>
    </source>
</evidence>
<protein>
    <submittedName>
        <fullName evidence="2">Monooxygenase</fullName>
    </submittedName>
</protein>
<evidence type="ECO:0000256" key="1">
    <source>
        <dbReference type="ARBA" id="ARBA00023002"/>
    </source>
</evidence>
<dbReference type="EMBL" id="CP023445">
    <property type="protein sequence ID" value="ATE55210.1"/>
    <property type="molecule type" value="Genomic_DNA"/>
</dbReference>
<organism evidence="2 3">
    <name type="scientific">Actinosynnema pretiosum</name>
    <dbReference type="NCBI Taxonomy" id="42197"/>
    <lineage>
        <taxon>Bacteria</taxon>
        <taxon>Bacillati</taxon>
        <taxon>Actinomycetota</taxon>
        <taxon>Actinomycetes</taxon>
        <taxon>Pseudonocardiales</taxon>
        <taxon>Pseudonocardiaceae</taxon>
        <taxon>Actinosynnema</taxon>
    </lineage>
</organism>
<dbReference type="PANTHER" id="PTHR43539">
    <property type="entry name" value="FLAVIN-BINDING MONOOXYGENASE-LIKE PROTEIN (AFU_ORTHOLOGUE AFUA_4G09220)"/>
    <property type="match status" value="1"/>
</dbReference>
<dbReference type="InterPro" id="IPR036188">
    <property type="entry name" value="FAD/NAD-bd_sf"/>
</dbReference>
<name>A0A290Z862_9PSEU</name>
<accession>A0A290Z862</accession>
<dbReference type="PANTHER" id="PTHR43539:SF78">
    <property type="entry name" value="FLAVIN-CONTAINING MONOOXYGENASE"/>
    <property type="match status" value="1"/>
</dbReference>
<dbReference type="PRINTS" id="PR00368">
    <property type="entry name" value="FADPNR"/>
</dbReference>
<dbReference type="AlphaFoldDB" id="A0A290Z862"/>
<keyword evidence="3" id="KW-1185">Reference proteome</keyword>
<gene>
    <name evidence="2" type="ORF">CNX65_19575</name>
</gene>
<dbReference type="GO" id="GO:0050660">
    <property type="term" value="F:flavin adenine dinucleotide binding"/>
    <property type="evidence" value="ECO:0007669"/>
    <property type="project" value="TreeGrafter"/>
</dbReference>
<dbReference type="PRINTS" id="PR00469">
    <property type="entry name" value="PNDRDTASEII"/>
</dbReference>
<evidence type="ECO:0000313" key="3">
    <source>
        <dbReference type="Proteomes" id="UP000218505"/>
    </source>
</evidence>
<dbReference type="Pfam" id="PF13738">
    <property type="entry name" value="Pyr_redox_3"/>
    <property type="match status" value="1"/>
</dbReference>
<proteinExistence type="predicted"/>